<keyword evidence="3" id="KW-0449">Lipoprotein</keyword>
<feature type="region of interest" description="Disordered" evidence="1">
    <location>
        <begin position="23"/>
        <end position="74"/>
    </location>
</feature>
<keyword evidence="2" id="KW-0732">Signal</keyword>
<dbReference type="PROSITE" id="PS51257">
    <property type="entry name" value="PROKAR_LIPOPROTEIN"/>
    <property type="match status" value="1"/>
</dbReference>
<reference evidence="3" key="1">
    <citation type="journal article" date="2014" name="Int. J. Syst. Evol. Microbiol.">
        <title>Complete genome sequence of Corynebacterium casei LMG S-19264T (=DSM 44701T), isolated from a smear-ripened cheese.</title>
        <authorList>
            <consortium name="US DOE Joint Genome Institute (JGI-PGF)"/>
            <person name="Walter F."/>
            <person name="Albersmeier A."/>
            <person name="Kalinowski J."/>
            <person name="Ruckert C."/>
        </authorList>
    </citation>
    <scope>NUCLEOTIDE SEQUENCE</scope>
    <source>
        <strain evidence="3">JCM 3313</strain>
    </source>
</reference>
<dbReference type="RefSeq" id="WP_189223995.1">
    <property type="nucleotide sequence ID" value="NZ_BMRG01000005.1"/>
</dbReference>
<reference evidence="3" key="2">
    <citation type="submission" date="2020-09" db="EMBL/GenBank/DDBJ databases">
        <authorList>
            <person name="Sun Q."/>
            <person name="Ohkuma M."/>
        </authorList>
    </citation>
    <scope>NUCLEOTIDE SEQUENCE</scope>
    <source>
        <strain evidence="3">JCM 3313</strain>
    </source>
</reference>
<feature type="region of interest" description="Disordered" evidence="1">
    <location>
        <begin position="173"/>
        <end position="219"/>
    </location>
</feature>
<dbReference type="InterPro" id="IPR005297">
    <property type="entry name" value="Lipoprotein_repeat"/>
</dbReference>
<feature type="signal peptide" evidence="2">
    <location>
        <begin position="1"/>
        <end position="19"/>
    </location>
</feature>
<evidence type="ECO:0000256" key="1">
    <source>
        <dbReference type="SAM" id="MobiDB-lite"/>
    </source>
</evidence>
<accession>A0A918AQ24</accession>
<dbReference type="Proteomes" id="UP000639606">
    <property type="component" value="Unassembled WGS sequence"/>
</dbReference>
<evidence type="ECO:0000313" key="3">
    <source>
        <dbReference type="EMBL" id="GGP56816.1"/>
    </source>
</evidence>
<dbReference type="PANTHER" id="PTHR39335:SF1">
    <property type="entry name" value="BLL4220 PROTEIN"/>
    <property type="match status" value="1"/>
</dbReference>
<protein>
    <submittedName>
        <fullName evidence="3">Lipoprotein</fullName>
    </submittedName>
</protein>
<dbReference type="PANTHER" id="PTHR39335">
    <property type="entry name" value="BLL4220 PROTEIN"/>
    <property type="match status" value="1"/>
</dbReference>
<dbReference type="EMBL" id="BMRG01000005">
    <property type="protein sequence ID" value="GGP56816.1"/>
    <property type="molecule type" value="Genomic_DNA"/>
</dbReference>
<feature type="compositionally biased region" description="Low complexity" evidence="1">
    <location>
        <begin position="201"/>
        <end position="217"/>
    </location>
</feature>
<comment type="caution">
    <text evidence="3">The sequence shown here is derived from an EMBL/GenBank/DDBJ whole genome shotgun (WGS) entry which is preliminary data.</text>
</comment>
<dbReference type="GO" id="GO:0043448">
    <property type="term" value="P:alkane catabolic process"/>
    <property type="evidence" value="ECO:0007669"/>
    <property type="project" value="TreeGrafter"/>
</dbReference>
<proteinExistence type="predicted"/>
<keyword evidence="4" id="KW-1185">Reference proteome</keyword>
<feature type="compositionally biased region" description="Low complexity" evidence="1">
    <location>
        <begin position="23"/>
        <end position="47"/>
    </location>
</feature>
<evidence type="ECO:0000256" key="2">
    <source>
        <dbReference type="SAM" id="SignalP"/>
    </source>
</evidence>
<gene>
    <name evidence="3" type="ORF">GCM10010185_31320</name>
</gene>
<evidence type="ECO:0000313" key="4">
    <source>
        <dbReference type="Proteomes" id="UP000639606"/>
    </source>
</evidence>
<name>A0A918AQ24_9PSEU</name>
<sequence length="305" mass="31282">MLRKHVAPLAALLAAGALALSACGTTGSAQPSPSSSPTQQQETGSSGDVSLLSGTARSNKADEQAGDLAPDSAPREVKNKWVQLRASQAGELNPVVVNGAGFTLYRFDKDTANPSKSTCNGDCAKTWPPVTIAKGGKVFFSGIKKADIGAVTRDDGQLQLTVKGWPVYRFNKDAKPGDTNGQGVGGTWFGVRPDGQKAGDAAKPSTPATAPSSAPPADDAELGDQVTLFTGKDFDDFSGNNFATGITGPGCKDIRGTFLSAVPSGPVKLWAEPGCKGTSVVVDDDARDLTALGFPNGPKSVRFAG</sequence>
<dbReference type="Pfam" id="PF03640">
    <property type="entry name" value="Lipoprotein_15"/>
    <property type="match status" value="2"/>
</dbReference>
<organism evidence="3 4">
    <name type="scientific">Saccharothrix coeruleofusca</name>
    <dbReference type="NCBI Taxonomy" id="33919"/>
    <lineage>
        <taxon>Bacteria</taxon>
        <taxon>Bacillati</taxon>
        <taxon>Actinomycetota</taxon>
        <taxon>Actinomycetes</taxon>
        <taxon>Pseudonocardiales</taxon>
        <taxon>Pseudonocardiaceae</taxon>
        <taxon>Saccharothrix</taxon>
    </lineage>
</organism>
<dbReference type="AlphaFoldDB" id="A0A918AQ24"/>
<feature type="chain" id="PRO_5038788541" evidence="2">
    <location>
        <begin position="20"/>
        <end position="305"/>
    </location>
</feature>